<gene>
    <name evidence="1" type="ORF">BH720_029085</name>
</gene>
<protein>
    <submittedName>
        <fullName evidence="1">Uncharacterized protein</fullName>
    </submittedName>
</protein>
<organism evidence="1 2">
    <name type="scientific">Desertifilum tharense IPPAS B-1220</name>
    <dbReference type="NCBI Taxonomy" id="1781255"/>
    <lineage>
        <taxon>Bacteria</taxon>
        <taxon>Bacillati</taxon>
        <taxon>Cyanobacteriota</taxon>
        <taxon>Cyanophyceae</taxon>
        <taxon>Desertifilales</taxon>
        <taxon>Desertifilaceae</taxon>
        <taxon>Desertifilum</taxon>
    </lineage>
</organism>
<name>A0ACD5GRF5_9CYAN</name>
<evidence type="ECO:0000313" key="1">
    <source>
        <dbReference type="EMBL" id="XPM63348.1"/>
    </source>
</evidence>
<proteinExistence type="predicted"/>
<reference evidence="1 2" key="1">
    <citation type="journal article" date="2016" name="Genome Announc.">
        <title>Draft Genome Sequence of the Thermotolerant Cyanobacterium Desertifilum sp. IPPAS B-1220.</title>
        <authorList>
            <person name="Mironov K.S."/>
            <person name="Sinetova M.A."/>
            <person name="Bolatkhan K."/>
            <person name="Zayadan B.K."/>
            <person name="Ustinova V.V."/>
            <person name="Kupriyanova E.V."/>
            <person name="Skrypnik A.N."/>
            <person name="Gogoleva N.E."/>
            <person name="Gogolev Y.V."/>
            <person name="Los D.A."/>
        </authorList>
    </citation>
    <scope>NUCLEOTIDE SEQUENCE [LARGE SCALE GENOMIC DNA]</scope>
    <source>
        <strain evidence="1 2">IPPAS B-1220</strain>
    </source>
</reference>
<accession>A0ACD5GRF5</accession>
<dbReference type="Proteomes" id="UP000095472">
    <property type="component" value="Chromosome"/>
</dbReference>
<sequence length="69" mass="7986">MGRTHSRFVSQSGWGYTGLRTHPTEPDRERLEYQGRSQLVPSAIPLKVRTEYAARYSPLLEIACPFRYT</sequence>
<keyword evidence="2" id="KW-1185">Reference proteome</keyword>
<dbReference type="EMBL" id="CP182909">
    <property type="protein sequence ID" value="XPM63348.1"/>
    <property type="molecule type" value="Genomic_DNA"/>
</dbReference>
<evidence type="ECO:0000313" key="2">
    <source>
        <dbReference type="Proteomes" id="UP000095472"/>
    </source>
</evidence>